<dbReference type="PANTHER" id="PTHR43316">
    <property type="entry name" value="HYDROLASE, HALOACID DELAHOGENASE-RELATED"/>
    <property type="match status" value="1"/>
</dbReference>
<dbReference type="GO" id="GO:0019120">
    <property type="term" value="F:hydrolase activity, acting on acid halide bonds, in C-halide compounds"/>
    <property type="evidence" value="ECO:0007669"/>
    <property type="project" value="InterPro"/>
</dbReference>
<dbReference type="SFLD" id="SFLDS00003">
    <property type="entry name" value="Haloacid_Dehalogenase"/>
    <property type="match status" value="1"/>
</dbReference>
<proteinExistence type="inferred from homology"/>
<gene>
    <name evidence="3" type="primary">dehII_1</name>
    <name evidence="3" type="ORF">MARA_02130</name>
</gene>
<dbReference type="KEGG" id="marz:MARA_02130"/>
<dbReference type="InterPro" id="IPR051540">
    <property type="entry name" value="S-2-haloacid_dehalogenase"/>
</dbReference>
<dbReference type="RefSeq" id="WP_163916388.1">
    <property type="nucleotide sequence ID" value="NZ_AP022592.1"/>
</dbReference>
<dbReference type="SUPFAM" id="SSF56784">
    <property type="entry name" value="HAD-like"/>
    <property type="match status" value="1"/>
</dbReference>
<dbReference type="NCBIfam" id="TIGR01493">
    <property type="entry name" value="HAD-SF-IA-v2"/>
    <property type="match status" value="1"/>
</dbReference>
<dbReference type="Gene3D" id="1.10.150.240">
    <property type="entry name" value="Putative phosphatase, domain 2"/>
    <property type="match status" value="1"/>
</dbReference>
<dbReference type="CDD" id="cd02588">
    <property type="entry name" value="HAD_L2-DEX"/>
    <property type="match status" value="1"/>
</dbReference>
<dbReference type="InterPro" id="IPR006439">
    <property type="entry name" value="HAD-SF_hydro_IA"/>
</dbReference>
<evidence type="ECO:0000256" key="2">
    <source>
        <dbReference type="ARBA" id="ARBA00022801"/>
    </source>
</evidence>
<geneLocation type="plasmid" evidence="3">
    <name>pJCM18538</name>
</geneLocation>
<evidence type="ECO:0000313" key="4">
    <source>
        <dbReference type="Proteomes" id="UP000467428"/>
    </source>
</evidence>
<sequence length="245" mass="26658">MSQASSPHDERPAGAPSVLVFDVNETLIDIDSLAPQFERIFGDPAVLRTWFGELVMYSMTLTLSGFYADFFDLGQAVLRMLAEIRGVEPTEEERRGLTEAMRTMPAHPDAAPGLERLLADGYRLVTLTNSPHRPNSISPLENAGLSRYFEQQFTVDGAGVYKPSTHLYRRVASTMGTPVAECMMVAAHTWDTIGAQGAGMRGALITRPGNATLPIAGVPGPHVIAPDIVEFASAMRTFDWTSNAF</sequence>
<name>A0A7I7RQI2_9MYCO</name>
<dbReference type="AlphaFoldDB" id="A0A7I7RQI2"/>
<dbReference type="NCBIfam" id="TIGR01428">
    <property type="entry name" value="HAD_type_II"/>
    <property type="match status" value="1"/>
</dbReference>
<protein>
    <submittedName>
        <fullName evidence="3">Haloacid dehalogenase</fullName>
    </submittedName>
</protein>
<dbReference type="EMBL" id="AP022592">
    <property type="protein sequence ID" value="BBY46783.1"/>
    <property type="molecule type" value="Genomic_DNA"/>
</dbReference>
<reference evidence="3 4" key="1">
    <citation type="journal article" date="2019" name="Emerg. Microbes Infect.">
        <title>Comprehensive subspecies identification of 175 nontuberculous mycobacteria species based on 7547 genomic profiles.</title>
        <authorList>
            <person name="Matsumoto Y."/>
            <person name="Kinjo T."/>
            <person name="Motooka D."/>
            <person name="Nabeya D."/>
            <person name="Jung N."/>
            <person name="Uechi K."/>
            <person name="Horii T."/>
            <person name="Iida T."/>
            <person name="Fujita J."/>
            <person name="Nakamura S."/>
        </authorList>
    </citation>
    <scope>NUCLEOTIDE SEQUENCE [LARGE SCALE GENOMIC DNA]</scope>
    <source>
        <strain evidence="3 4">JCM 18538</strain>
        <plasmid evidence="3">pJCM18538</plasmid>
    </source>
</reference>
<dbReference type="InterPro" id="IPR006328">
    <property type="entry name" value="2-HAD"/>
</dbReference>
<organism evidence="3 4">
    <name type="scientific">Mycolicibacterium arabiense</name>
    <dbReference type="NCBI Taxonomy" id="1286181"/>
    <lineage>
        <taxon>Bacteria</taxon>
        <taxon>Bacillati</taxon>
        <taxon>Actinomycetota</taxon>
        <taxon>Actinomycetes</taxon>
        <taxon>Mycobacteriales</taxon>
        <taxon>Mycobacteriaceae</taxon>
        <taxon>Mycolicibacterium</taxon>
    </lineage>
</organism>
<keyword evidence="2" id="KW-0378">Hydrolase</keyword>
<dbReference type="InterPro" id="IPR036412">
    <property type="entry name" value="HAD-like_sf"/>
</dbReference>
<evidence type="ECO:0000256" key="1">
    <source>
        <dbReference type="ARBA" id="ARBA00008106"/>
    </source>
</evidence>
<keyword evidence="3" id="KW-0614">Plasmid</keyword>
<accession>A0A7I7RQI2</accession>
<evidence type="ECO:0000313" key="3">
    <source>
        <dbReference type="EMBL" id="BBY46783.1"/>
    </source>
</evidence>
<dbReference type="Pfam" id="PF00702">
    <property type="entry name" value="Hydrolase"/>
    <property type="match status" value="1"/>
</dbReference>
<dbReference type="Gene3D" id="3.40.50.1000">
    <property type="entry name" value="HAD superfamily/HAD-like"/>
    <property type="match status" value="1"/>
</dbReference>
<dbReference type="PANTHER" id="PTHR43316:SF3">
    <property type="entry name" value="HALOACID DEHALOGENASE, TYPE II (AFU_ORTHOLOGUE AFUA_2G07750)-RELATED"/>
    <property type="match status" value="1"/>
</dbReference>
<dbReference type="InterPro" id="IPR023198">
    <property type="entry name" value="PGP-like_dom2"/>
</dbReference>
<dbReference type="Proteomes" id="UP000467428">
    <property type="component" value="Plasmid pJCM18538"/>
</dbReference>
<comment type="similarity">
    <text evidence="1">Belongs to the HAD-like hydrolase superfamily. S-2-haloalkanoic acid dehalogenase family.</text>
</comment>
<dbReference type="SFLD" id="SFLDG01129">
    <property type="entry name" value="C1.5:_HAD__Beta-PGM__Phosphata"/>
    <property type="match status" value="1"/>
</dbReference>
<keyword evidence="4" id="KW-1185">Reference proteome</keyword>
<dbReference type="InterPro" id="IPR023214">
    <property type="entry name" value="HAD_sf"/>
</dbReference>
<dbReference type="PRINTS" id="PR00413">
    <property type="entry name" value="HADHALOGNASE"/>
</dbReference>